<dbReference type="InterPro" id="IPR025110">
    <property type="entry name" value="AMP-bd_C"/>
</dbReference>
<keyword evidence="4" id="KW-0576">Peroxisome</keyword>
<proteinExistence type="inferred from homology"/>
<keyword evidence="7" id="KW-1185">Reference proteome</keyword>
<dbReference type="Gene3D" id="3.30.300.30">
    <property type="match status" value="1"/>
</dbReference>
<evidence type="ECO:0000256" key="1">
    <source>
        <dbReference type="ARBA" id="ARBA00004275"/>
    </source>
</evidence>
<protein>
    <submittedName>
        <fullName evidence="8">Luciferin 4-monooxygenase-like</fullName>
    </submittedName>
</protein>
<comment type="subcellular location">
    <subcellularLocation>
        <location evidence="1">Peroxisome</location>
    </subcellularLocation>
</comment>
<dbReference type="GeneID" id="108562084"/>
<dbReference type="Pfam" id="PF00501">
    <property type="entry name" value="AMP-binding"/>
    <property type="match status" value="1"/>
</dbReference>
<dbReference type="RefSeq" id="XP_017775778.1">
    <property type="nucleotide sequence ID" value="XM_017920289.1"/>
</dbReference>
<evidence type="ECO:0000313" key="7">
    <source>
        <dbReference type="Proteomes" id="UP000695000"/>
    </source>
</evidence>
<organism evidence="7 8">
    <name type="scientific">Nicrophorus vespilloides</name>
    <name type="common">Boreal carrion beetle</name>
    <dbReference type="NCBI Taxonomy" id="110193"/>
    <lineage>
        <taxon>Eukaryota</taxon>
        <taxon>Metazoa</taxon>
        <taxon>Ecdysozoa</taxon>
        <taxon>Arthropoda</taxon>
        <taxon>Hexapoda</taxon>
        <taxon>Insecta</taxon>
        <taxon>Pterygota</taxon>
        <taxon>Neoptera</taxon>
        <taxon>Endopterygota</taxon>
        <taxon>Coleoptera</taxon>
        <taxon>Polyphaga</taxon>
        <taxon>Staphyliniformia</taxon>
        <taxon>Silphidae</taxon>
        <taxon>Nicrophorinae</taxon>
        <taxon>Nicrophorus</taxon>
    </lineage>
</organism>
<dbReference type="InterPro" id="IPR045851">
    <property type="entry name" value="AMP-bd_C_sf"/>
</dbReference>
<dbReference type="Gene3D" id="3.40.50.12780">
    <property type="entry name" value="N-terminal domain of ligase-like"/>
    <property type="match status" value="1"/>
</dbReference>
<feature type="domain" description="AMP-dependent synthetase/ligase" evidence="5">
    <location>
        <begin position="48"/>
        <end position="386"/>
    </location>
</feature>
<gene>
    <name evidence="8" type="primary">LOC108562084</name>
</gene>
<accession>A0ABM1MMH8</accession>
<evidence type="ECO:0000256" key="2">
    <source>
        <dbReference type="ARBA" id="ARBA00006432"/>
    </source>
</evidence>
<comment type="similarity">
    <text evidence="2">Belongs to the ATP-dependent AMP-binding enzyme family.</text>
</comment>
<dbReference type="SUPFAM" id="SSF56801">
    <property type="entry name" value="Acetyl-CoA synthetase-like"/>
    <property type="match status" value="1"/>
</dbReference>
<dbReference type="InterPro" id="IPR042099">
    <property type="entry name" value="ANL_N_sf"/>
</dbReference>
<dbReference type="PANTHER" id="PTHR24096">
    <property type="entry name" value="LONG-CHAIN-FATTY-ACID--COA LIGASE"/>
    <property type="match status" value="1"/>
</dbReference>
<dbReference type="Proteomes" id="UP000695000">
    <property type="component" value="Unplaced"/>
</dbReference>
<evidence type="ECO:0000313" key="8">
    <source>
        <dbReference type="RefSeq" id="XP_017775778.1"/>
    </source>
</evidence>
<dbReference type="PANTHER" id="PTHR24096:SF149">
    <property type="entry name" value="AMP-BINDING DOMAIN-CONTAINING PROTEIN-RELATED"/>
    <property type="match status" value="1"/>
</dbReference>
<dbReference type="InterPro" id="IPR020845">
    <property type="entry name" value="AMP-binding_CS"/>
</dbReference>
<dbReference type="InterPro" id="IPR000873">
    <property type="entry name" value="AMP-dep_synth/lig_dom"/>
</dbReference>
<reference evidence="8" key="1">
    <citation type="submission" date="2025-08" db="UniProtKB">
        <authorList>
            <consortium name="RefSeq"/>
        </authorList>
    </citation>
    <scope>IDENTIFICATION</scope>
    <source>
        <tissue evidence="8">Whole Larva</tissue>
    </source>
</reference>
<evidence type="ECO:0000256" key="3">
    <source>
        <dbReference type="ARBA" id="ARBA00022598"/>
    </source>
</evidence>
<evidence type="ECO:0000256" key="4">
    <source>
        <dbReference type="ARBA" id="ARBA00023140"/>
    </source>
</evidence>
<evidence type="ECO:0000259" key="5">
    <source>
        <dbReference type="Pfam" id="PF00501"/>
    </source>
</evidence>
<evidence type="ECO:0000259" key="6">
    <source>
        <dbReference type="Pfam" id="PF13193"/>
    </source>
</evidence>
<dbReference type="Pfam" id="PF13193">
    <property type="entry name" value="AMP-binding_C"/>
    <property type="match status" value="1"/>
</dbReference>
<name>A0ABM1MMH8_NICVS</name>
<feature type="domain" description="AMP-binding enzyme C-terminal" evidence="6">
    <location>
        <begin position="436"/>
        <end position="511"/>
    </location>
</feature>
<sequence>MAAFTYDKETKIITSKPDDYVVPEDGIGPSLYEALQKFRGKNIQIEAATGREDSYDDFILRSVRTALHLKKMGLNSKTDIISICSHNHLNTMIPLMAGMLQGIIVAPLDPTMSLADLKHLVEMVEPKVIFVNEDVEELMEKASAKVGSKIVVFGESERNERFDEFIQPNVLEKDFAPFKVDDINETALILFSSGTTGLPKGICLSHKYILYQAKNFKNIPVTMSFSSLYWGSTVVTGIGFAMTGSCKVLTVGFDPQAAWIYLNKYKVNFLYCTSTEAIGLYYSKPEDLVPSINVLMLGGTCITTDYLNKIRNSMPKTKVFFSYGQTEVGVVCNFADPISFGKPQSVGTPLPGYIYKVVNPDTGEHMGFNEEGELHVKNKALMSGYYKLDSKDSWDSEGFIKTGDIVFFDEDFCFFVVDRIKEVFKFRGFHIVPAKLERILHDHPDVQLAVIVGIPDDIDGHHPLAVVIPVAGSEIKPEDIAKYVNEQVDDRHQLRAGVKFVDSMPMTPSGKILRRSLRDMYLNGNL</sequence>
<dbReference type="PROSITE" id="PS00455">
    <property type="entry name" value="AMP_BINDING"/>
    <property type="match status" value="1"/>
</dbReference>
<keyword evidence="3" id="KW-0436">Ligase</keyword>